<dbReference type="Gene3D" id="2.60.40.420">
    <property type="entry name" value="Cupredoxins - blue copper proteins"/>
    <property type="match status" value="1"/>
</dbReference>
<feature type="transmembrane region" description="Helical" evidence="18">
    <location>
        <begin position="41"/>
        <end position="62"/>
    </location>
</feature>
<evidence type="ECO:0000256" key="5">
    <source>
        <dbReference type="ARBA" id="ARBA00022448"/>
    </source>
</evidence>
<dbReference type="InterPro" id="IPR008972">
    <property type="entry name" value="Cupredoxin"/>
</dbReference>
<keyword evidence="21" id="KW-0560">Oxidoreductase</keyword>
<dbReference type="OrthoDB" id="9773456at2"/>
<evidence type="ECO:0000256" key="9">
    <source>
        <dbReference type="ARBA" id="ARBA00022967"/>
    </source>
</evidence>
<reference evidence="21 22" key="1">
    <citation type="journal article" date="2007" name="PLoS Genet.">
        <title>A tale of two oxidation states: bacterial colonization of arsenic-rich environments.</title>
        <authorList>
            <person name="Muller D."/>
            <person name="Medigue C."/>
            <person name="Koechler S."/>
            <person name="Barbe V."/>
            <person name="Barakat M."/>
            <person name="Talla E."/>
            <person name="Bonnefoy V."/>
            <person name="Krin E."/>
            <person name="Arsene-Ploetze F."/>
            <person name="Carapito C."/>
            <person name="Chandler M."/>
            <person name="Cournoyer B."/>
            <person name="Cruveiller S."/>
            <person name="Dossat C."/>
            <person name="Duval S."/>
            <person name="Heymann M."/>
            <person name="Leize E."/>
            <person name="Lieutaud A."/>
            <person name="Lievremont D."/>
            <person name="Makita Y."/>
            <person name="Mangenot S."/>
            <person name="Nitschke W."/>
            <person name="Ortet P."/>
            <person name="Perdrial N."/>
            <person name="Schoepp B."/>
            <person name="Siguier N."/>
            <person name="Simeonova D.D."/>
            <person name="Rouy Z."/>
            <person name="Segurens B."/>
            <person name="Turlin E."/>
            <person name="Vallenet D."/>
            <person name="Van Dorsselaer A."/>
            <person name="Weiss S."/>
            <person name="Weissenbach J."/>
            <person name="Lett M.C."/>
            <person name="Danchin A."/>
            <person name="Bertin P.N."/>
        </authorList>
    </citation>
    <scope>NUCLEOTIDE SEQUENCE [LARGE SCALE GENOMIC DNA]</scope>
    <source>
        <strain evidence="22">ULPAs1</strain>
    </source>
</reference>
<dbReference type="eggNOG" id="COG1622">
    <property type="taxonomic scope" value="Bacteria"/>
</dbReference>
<keyword evidence="11 18" id="KW-1133">Transmembrane helix</keyword>
<evidence type="ECO:0000259" key="19">
    <source>
        <dbReference type="PROSITE" id="PS50857"/>
    </source>
</evidence>
<feature type="domain" description="Cytochrome c" evidence="20">
    <location>
        <begin position="279"/>
        <end position="372"/>
    </location>
</feature>
<dbReference type="Pfam" id="PF00034">
    <property type="entry name" value="Cytochrom_C"/>
    <property type="match status" value="1"/>
</dbReference>
<keyword evidence="13" id="KW-0186">Copper</keyword>
<dbReference type="KEGG" id="har:HEAR1115"/>
<dbReference type="AlphaFoldDB" id="A4G457"/>
<keyword evidence="22" id="KW-1185">Reference proteome</keyword>
<dbReference type="Proteomes" id="UP000006697">
    <property type="component" value="Chromosome"/>
</dbReference>
<dbReference type="GO" id="GO:0016491">
    <property type="term" value="F:oxidoreductase activity"/>
    <property type="evidence" value="ECO:0007669"/>
    <property type="project" value="UniProtKB-KW"/>
</dbReference>
<dbReference type="PRINTS" id="PR01166">
    <property type="entry name" value="CYCOXIDASEII"/>
</dbReference>
<dbReference type="HOGENOM" id="CLU_036876_1_0_4"/>
<dbReference type="SUPFAM" id="SSF46626">
    <property type="entry name" value="Cytochrome c"/>
    <property type="match status" value="1"/>
</dbReference>
<dbReference type="Gene3D" id="1.10.760.10">
    <property type="entry name" value="Cytochrome c-like domain"/>
    <property type="match status" value="1"/>
</dbReference>
<evidence type="ECO:0000313" key="22">
    <source>
        <dbReference type="Proteomes" id="UP000006697"/>
    </source>
</evidence>
<evidence type="ECO:0000256" key="15">
    <source>
        <dbReference type="ARBA" id="ARBA00047816"/>
    </source>
</evidence>
<keyword evidence="6 16" id="KW-0349">Heme</keyword>
<dbReference type="GO" id="GO:0016020">
    <property type="term" value="C:membrane"/>
    <property type="evidence" value="ECO:0007669"/>
    <property type="project" value="UniProtKB-SubCell"/>
</dbReference>
<feature type="transmembrane region" description="Helical" evidence="18">
    <location>
        <begin position="83"/>
        <end position="107"/>
    </location>
</feature>
<keyword evidence="8 16" id="KW-0479">Metal-binding</keyword>
<dbReference type="PROSITE" id="PS50857">
    <property type="entry name" value="COX2_CUA"/>
    <property type="match status" value="1"/>
</dbReference>
<dbReference type="PANTHER" id="PTHR22888:SF9">
    <property type="entry name" value="CYTOCHROME C OXIDASE SUBUNIT 2"/>
    <property type="match status" value="1"/>
</dbReference>
<protein>
    <recommendedName>
        <fullName evidence="4">cytochrome-c oxidase</fullName>
        <ecNumber evidence="4">7.1.1.9</ecNumber>
    </recommendedName>
</protein>
<dbReference type="eggNOG" id="COG2010">
    <property type="taxonomic scope" value="Bacteria"/>
</dbReference>
<dbReference type="SUPFAM" id="SSF49503">
    <property type="entry name" value="Cupredoxins"/>
    <property type="match status" value="1"/>
</dbReference>
<dbReference type="PANTHER" id="PTHR22888">
    <property type="entry name" value="CYTOCHROME C OXIDASE, SUBUNIT II"/>
    <property type="match status" value="1"/>
</dbReference>
<gene>
    <name evidence="21" type="ordered locus">HEAR1115</name>
</gene>
<dbReference type="InterPro" id="IPR036257">
    <property type="entry name" value="Cyt_c_oxidase_su2_TM_sf"/>
</dbReference>
<evidence type="ECO:0000256" key="6">
    <source>
        <dbReference type="ARBA" id="ARBA00022617"/>
    </source>
</evidence>
<dbReference type="GO" id="GO:0005507">
    <property type="term" value="F:copper ion binding"/>
    <property type="evidence" value="ECO:0007669"/>
    <property type="project" value="InterPro"/>
</dbReference>
<dbReference type="InterPro" id="IPR045187">
    <property type="entry name" value="CcO_II"/>
</dbReference>
<feature type="compositionally biased region" description="Polar residues" evidence="17">
    <location>
        <begin position="388"/>
        <end position="400"/>
    </location>
</feature>
<dbReference type="STRING" id="204773.HEAR1115"/>
<name>A4G457_HERAR</name>
<dbReference type="PROSITE" id="PS51007">
    <property type="entry name" value="CYTC"/>
    <property type="match status" value="1"/>
</dbReference>
<evidence type="ECO:0000313" key="21">
    <source>
        <dbReference type="EMBL" id="CAL61294.1"/>
    </source>
</evidence>
<organism evidence="21 22">
    <name type="scientific">Herminiimonas arsenicoxydans</name>
    <dbReference type="NCBI Taxonomy" id="204773"/>
    <lineage>
        <taxon>Bacteria</taxon>
        <taxon>Pseudomonadati</taxon>
        <taxon>Pseudomonadota</taxon>
        <taxon>Betaproteobacteria</taxon>
        <taxon>Burkholderiales</taxon>
        <taxon>Oxalobacteraceae</taxon>
        <taxon>Herminiimonas</taxon>
    </lineage>
</organism>
<keyword evidence="9" id="KW-1278">Translocase</keyword>
<keyword evidence="7 18" id="KW-0812">Transmembrane</keyword>
<evidence type="ECO:0000256" key="11">
    <source>
        <dbReference type="ARBA" id="ARBA00022989"/>
    </source>
</evidence>
<dbReference type="EC" id="7.1.1.9" evidence="4"/>
<dbReference type="PROSITE" id="PS00078">
    <property type="entry name" value="COX2"/>
    <property type="match status" value="1"/>
</dbReference>
<dbReference type="Gene3D" id="1.10.287.90">
    <property type="match status" value="1"/>
</dbReference>
<dbReference type="CDD" id="cd13919">
    <property type="entry name" value="CuRO_HCO_II_like_5"/>
    <property type="match status" value="1"/>
</dbReference>
<dbReference type="InterPro" id="IPR002429">
    <property type="entry name" value="CcO_II-like_C"/>
</dbReference>
<feature type="region of interest" description="Disordered" evidence="17">
    <location>
        <begin position="376"/>
        <end position="400"/>
    </location>
</feature>
<feature type="domain" description="Cytochrome oxidase subunit II copper A binding" evidence="19">
    <location>
        <begin position="112"/>
        <end position="254"/>
    </location>
</feature>
<dbReference type="EMBL" id="CU207211">
    <property type="protein sequence ID" value="CAL61294.1"/>
    <property type="molecule type" value="Genomic_DNA"/>
</dbReference>
<evidence type="ECO:0000256" key="17">
    <source>
        <dbReference type="SAM" id="MobiDB-lite"/>
    </source>
</evidence>
<evidence type="ECO:0000256" key="10">
    <source>
        <dbReference type="ARBA" id="ARBA00022982"/>
    </source>
</evidence>
<evidence type="ECO:0000256" key="7">
    <source>
        <dbReference type="ARBA" id="ARBA00022692"/>
    </source>
</evidence>
<keyword evidence="12 16" id="KW-0408">Iron</keyword>
<evidence type="ECO:0000256" key="18">
    <source>
        <dbReference type="SAM" id="Phobius"/>
    </source>
</evidence>
<dbReference type="Pfam" id="PF00116">
    <property type="entry name" value="COX2"/>
    <property type="match status" value="1"/>
</dbReference>
<dbReference type="GO" id="GO:0004129">
    <property type="term" value="F:cytochrome-c oxidase activity"/>
    <property type="evidence" value="ECO:0007669"/>
    <property type="project" value="UniProtKB-EC"/>
</dbReference>
<evidence type="ECO:0000256" key="8">
    <source>
        <dbReference type="ARBA" id="ARBA00022723"/>
    </source>
</evidence>
<evidence type="ECO:0000256" key="4">
    <source>
        <dbReference type="ARBA" id="ARBA00012949"/>
    </source>
</evidence>
<keyword evidence="5" id="KW-0813">Transport</keyword>
<dbReference type="GO" id="GO:0042773">
    <property type="term" value="P:ATP synthesis coupled electron transport"/>
    <property type="evidence" value="ECO:0007669"/>
    <property type="project" value="TreeGrafter"/>
</dbReference>
<accession>A4G457</accession>
<dbReference type="InterPro" id="IPR001505">
    <property type="entry name" value="Copper_CuA"/>
</dbReference>
<evidence type="ECO:0000256" key="16">
    <source>
        <dbReference type="PROSITE-ProRule" id="PRU00433"/>
    </source>
</evidence>
<comment type="subcellular location">
    <subcellularLocation>
        <location evidence="1">Membrane</location>
        <topology evidence="1">Multi-pass membrane protein</topology>
    </subcellularLocation>
    <subcellularLocation>
        <location evidence="2">Periplasm</location>
    </subcellularLocation>
</comment>
<keyword evidence="14 18" id="KW-0472">Membrane</keyword>
<keyword evidence="10" id="KW-0249">Electron transport</keyword>
<evidence type="ECO:0000259" key="20">
    <source>
        <dbReference type="PROSITE" id="PS51007"/>
    </source>
</evidence>
<evidence type="ECO:0000256" key="13">
    <source>
        <dbReference type="ARBA" id="ARBA00023008"/>
    </source>
</evidence>
<dbReference type="GO" id="GO:0042597">
    <property type="term" value="C:periplasmic space"/>
    <property type="evidence" value="ECO:0007669"/>
    <property type="project" value="UniProtKB-SubCell"/>
</dbReference>
<sequence>MVISIVLVVLVVGSVLFHFLSPWRLTPLASNWQQMDDTLAITFVITGIFFVAINFLLVYMLLRFRHREGSRAAYAPDNKKLERWLIGGTTLAIMALLAPGLFVYAAYIKPPPDALHLEVLGQQWQWRFRFPDQNGKLGLSDARLVSAANPFGLDPKDPNGQNNILINSNEVHLPLNKPVKMLLRSQDVLHDFYVPQFRARMNMVPGMVTSFWFTPTKAGRYEILCAQLCGVGHYTMRGVVVVEDEAAFQKWLQAQPTFAMTLAAPAVVAGAHDQGAPDAKLEQGKQLAQSKGCVACHSLDGSSGVGPSWKNLFGHTTSLSDGKSVLADEAYLKKSILDPSAQIVKGFAPIMPKLEMSDAELAALIVYIESLSAAGQGVPPKMEKDSPQGAQRSSQYTRQQ</sequence>
<dbReference type="InterPro" id="IPR036909">
    <property type="entry name" value="Cyt_c-like_dom_sf"/>
</dbReference>
<comment type="similarity">
    <text evidence="3">Belongs to the cytochrome c oxidase subunit 2 family.</text>
</comment>
<evidence type="ECO:0000256" key="2">
    <source>
        <dbReference type="ARBA" id="ARBA00004418"/>
    </source>
</evidence>
<evidence type="ECO:0000256" key="12">
    <source>
        <dbReference type="ARBA" id="ARBA00023004"/>
    </source>
</evidence>
<dbReference type="GO" id="GO:0020037">
    <property type="term" value="F:heme binding"/>
    <property type="evidence" value="ECO:0007669"/>
    <property type="project" value="InterPro"/>
</dbReference>
<comment type="catalytic activity">
    <reaction evidence="15">
        <text>4 Fe(II)-[cytochrome c] + O2 + 8 H(+)(in) = 4 Fe(III)-[cytochrome c] + 2 H2O + 4 H(+)(out)</text>
        <dbReference type="Rhea" id="RHEA:11436"/>
        <dbReference type="Rhea" id="RHEA-COMP:10350"/>
        <dbReference type="Rhea" id="RHEA-COMP:14399"/>
        <dbReference type="ChEBI" id="CHEBI:15377"/>
        <dbReference type="ChEBI" id="CHEBI:15378"/>
        <dbReference type="ChEBI" id="CHEBI:15379"/>
        <dbReference type="ChEBI" id="CHEBI:29033"/>
        <dbReference type="ChEBI" id="CHEBI:29034"/>
        <dbReference type="EC" id="7.1.1.9"/>
    </reaction>
</comment>
<dbReference type="InterPro" id="IPR009056">
    <property type="entry name" value="Cyt_c-like_dom"/>
</dbReference>
<evidence type="ECO:0000256" key="1">
    <source>
        <dbReference type="ARBA" id="ARBA00004141"/>
    </source>
</evidence>
<evidence type="ECO:0000256" key="3">
    <source>
        <dbReference type="ARBA" id="ARBA00007866"/>
    </source>
</evidence>
<evidence type="ECO:0000256" key="14">
    <source>
        <dbReference type="ARBA" id="ARBA00023136"/>
    </source>
</evidence>
<proteinExistence type="inferred from homology"/>